<accession>A0A167MZK2</accession>
<feature type="compositionally biased region" description="Polar residues" evidence="2">
    <location>
        <begin position="145"/>
        <end position="158"/>
    </location>
</feature>
<evidence type="ECO:0000256" key="2">
    <source>
        <dbReference type="SAM" id="MobiDB-lite"/>
    </source>
</evidence>
<dbReference type="OrthoDB" id="2156052at2759"/>
<feature type="region of interest" description="Disordered" evidence="2">
    <location>
        <begin position="275"/>
        <end position="294"/>
    </location>
</feature>
<feature type="region of interest" description="Disordered" evidence="2">
    <location>
        <begin position="136"/>
        <end position="158"/>
    </location>
</feature>
<reference evidence="3 4" key="1">
    <citation type="journal article" date="2016" name="Genome Biol. Evol.">
        <title>Divergent and convergent evolution of fungal pathogenicity.</title>
        <authorList>
            <person name="Shang Y."/>
            <person name="Xiao G."/>
            <person name="Zheng P."/>
            <person name="Cen K."/>
            <person name="Zhan S."/>
            <person name="Wang C."/>
        </authorList>
    </citation>
    <scope>NUCLEOTIDE SEQUENCE [LARGE SCALE GENOMIC DNA]</scope>
    <source>
        <strain evidence="3 4">RCEF 264</strain>
    </source>
</reference>
<feature type="compositionally biased region" description="Basic and acidic residues" evidence="2">
    <location>
        <begin position="369"/>
        <end position="379"/>
    </location>
</feature>
<evidence type="ECO:0000313" key="4">
    <source>
        <dbReference type="Proteomes" id="UP000076874"/>
    </source>
</evidence>
<sequence>MTPDRSPSPPPNVGARRPGETAEEYTARLVAGLKEAQRQQEAAQQREREERNKRLEEQLEIQRMRESERQTARFVKLLQDELFTRNRELQEKTSESNLQTLPAYLAQISRLQAHATRLLPRILPGTISAHMQRALESETGAGGRSKSSQPTTSGRTDITNKYYPLQLRQWHAFRDEVQRPGFAKVLAALRESRGLPSRSWIQNDEKTLLEKLPLLALNQKGGLNAARTDTFLDAVLLTPASRILNEYLSHARRDTKQVFFDHDVKSVTTVFESLSSLSSRSPRSPHSGSDEGVNNSIPLSVFPDCLVLYMDPVPTAEAPVQLIASAEHKPLHALRAATVAQMMDGKVAEDLVVRLARQSFARLQKKRAKEQAEQEEQRGRAAASPSVPEVEVQPEADRASGSKTARVDRLTYFAYGLTQAFHYMFMAGLEFGYLANGEVLVFLRIPEDDATTLYYHVSLFPIPPDANSNDNNDNNSGSSGTQVPGPLAQMPYPAPSDAVDEEALTDLPIAQLVGFCEYALGAKRRSPSWTVEQTANLAQFPNLPRDIAARYAQRPTSQLGRRRYDDGDGGGDGDGDDSSDGGDGGGGGSRPGRLQVLYRNSRVRTASPLQQHMSAGNAGPADAASLDITTSFLSTACDLQTRPRPLHEVRPPTLPYCTHACLLGLVQNGPLDLQCPNVALHQAAGRLGSKDGSGNHHHPLTSLELARRVRDQLYDTPEVDCEYSVTHKGAVGYPFKLTLTGFGYTFVGKAVQHAHRRRLIHEAHIYKALQPLQGSAIPVHLGLIRLHVGYPVLSQFVQLPYMMLLSYAGASMLGALLHDDDGAGKDSEAAHHRAEAARTQAELARWGFNDDDDNASNFRWCAETGRAMRIDFDRAYLVPSTRLRHVLTNVPDVPTAAAHEKRLLRASQAGSQLSGPTPTASSCTPLTPMDEAALGDGAGGPAEHGPQAKRQKTDKADGNAAAIETVV</sequence>
<keyword evidence="1" id="KW-0175">Coiled coil</keyword>
<feature type="compositionally biased region" description="Pro residues" evidence="2">
    <location>
        <begin position="1"/>
        <end position="12"/>
    </location>
</feature>
<feature type="region of interest" description="Disordered" evidence="2">
    <location>
        <begin position="366"/>
        <end position="401"/>
    </location>
</feature>
<comment type="caution">
    <text evidence="3">The sequence shown here is derived from an EMBL/GenBank/DDBJ whole genome shotgun (WGS) entry which is preliminary data.</text>
</comment>
<feature type="compositionally biased region" description="Polar residues" evidence="2">
    <location>
        <begin position="908"/>
        <end position="925"/>
    </location>
</feature>
<feature type="region of interest" description="Disordered" evidence="2">
    <location>
        <begin position="550"/>
        <end position="593"/>
    </location>
</feature>
<evidence type="ECO:0000313" key="3">
    <source>
        <dbReference type="EMBL" id="OAA54948.1"/>
    </source>
</evidence>
<dbReference type="STRING" id="1081102.A0A167MZK2"/>
<dbReference type="AlphaFoldDB" id="A0A167MZK2"/>
<feature type="compositionally biased region" description="Acidic residues" evidence="2">
    <location>
        <begin position="567"/>
        <end position="580"/>
    </location>
</feature>
<evidence type="ECO:0000256" key="1">
    <source>
        <dbReference type="SAM" id="Coils"/>
    </source>
</evidence>
<feature type="region of interest" description="Disordered" evidence="2">
    <location>
        <begin position="1"/>
        <end position="23"/>
    </location>
</feature>
<feature type="region of interest" description="Disordered" evidence="2">
    <location>
        <begin position="465"/>
        <end position="495"/>
    </location>
</feature>
<feature type="region of interest" description="Disordered" evidence="2">
    <location>
        <begin position="907"/>
        <end position="967"/>
    </location>
</feature>
<evidence type="ECO:0008006" key="5">
    <source>
        <dbReference type="Google" id="ProtNLM"/>
    </source>
</evidence>
<keyword evidence="4" id="KW-1185">Reference proteome</keyword>
<gene>
    <name evidence="3" type="ORF">SPI_08452</name>
</gene>
<name>A0A167MZK2_9HYPO</name>
<organism evidence="3 4">
    <name type="scientific">Niveomyces insectorum RCEF 264</name>
    <dbReference type="NCBI Taxonomy" id="1081102"/>
    <lineage>
        <taxon>Eukaryota</taxon>
        <taxon>Fungi</taxon>
        <taxon>Dikarya</taxon>
        <taxon>Ascomycota</taxon>
        <taxon>Pezizomycotina</taxon>
        <taxon>Sordariomycetes</taxon>
        <taxon>Hypocreomycetidae</taxon>
        <taxon>Hypocreales</taxon>
        <taxon>Cordycipitaceae</taxon>
        <taxon>Niveomyces</taxon>
    </lineage>
</organism>
<feature type="compositionally biased region" description="Gly residues" evidence="2">
    <location>
        <begin position="581"/>
        <end position="590"/>
    </location>
</feature>
<feature type="compositionally biased region" description="Low complexity" evidence="2">
    <location>
        <begin position="275"/>
        <end position="287"/>
    </location>
</feature>
<feature type="coiled-coil region" evidence="1">
    <location>
        <begin position="33"/>
        <end position="65"/>
    </location>
</feature>
<proteinExistence type="predicted"/>
<dbReference type="Proteomes" id="UP000076874">
    <property type="component" value="Unassembled WGS sequence"/>
</dbReference>
<feature type="compositionally biased region" description="Low complexity" evidence="2">
    <location>
        <begin position="467"/>
        <end position="480"/>
    </location>
</feature>
<protein>
    <recommendedName>
        <fullName evidence="5">Metalloprotease m41</fullName>
    </recommendedName>
</protein>
<dbReference type="EMBL" id="AZHD01000021">
    <property type="protein sequence ID" value="OAA54948.1"/>
    <property type="molecule type" value="Genomic_DNA"/>
</dbReference>